<dbReference type="Gene3D" id="3.30.450.350">
    <property type="entry name" value="CHASE domain"/>
    <property type="match status" value="1"/>
</dbReference>
<dbReference type="Gene3D" id="1.10.287.130">
    <property type="match status" value="1"/>
</dbReference>
<protein>
    <recommendedName>
        <fullName evidence="3">histidine kinase</fullName>
        <ecNumber evidence="3">2.7.13.3</ecNumber>
    </recommendedName>
</protein>
<sequence>MSATPRQHGGANRQTLFSRRNGLAWAVLAIALLANLTSWLYLQQREHLAAQRQFDLLANEVSQAIDKRMNDHEQILLGAAGLFDASQQVERREWRTYYRRLDLAAHYPGIQGVGYAQLLQPEEVAAYEAGVRAEGFPNFRLHPPGPRPQYSSIHFLEPLTGRNLAAFGYDMLSEPTRRAAMLLAAGSGETRVTARVTLLQETHGKVQAGLLMYVPVYHPDRPLDSPEQRLAALRGIVYSPYRMDDLMAGILGEQAPQLDFAIYDGARPQAEALLFSTREGEARRAPEFTKQLQLALYGQRWTLTFASLPAFEASYQNAGPLVLLGLGVSLLLFVLASLLTLRREQAEALARKMTEQIRRNSEALRQSEERQRLVLKGSNDGWWDIDLQAGSLFASPRAWEMLGYPPDERPQPIMRWLKLVLPADLNALQDSLSQAVEAGDESFSRETSMQHRDGQEVPVLLRGYIQSDAQGRLQRLSGTMLDLSERKRIERLKSEFVSTVSHELRTPLTSIAGSLGLVNGGAIGKVPPLMAQMLQIAQQNCQRLSHLINDLLDMEKLAAGKMTFDLLTQPLKPLIEEALAANQAYAQQHGVSFSLDQPGDMWVRVDAARLQQVLANYLSNAVKFSPRGARVQLHSELRGSRVRVSVSDRGPGIPEAFRARIFQKFAQADGSDRREQAGTGLGLAISKELIERMDGSVGFHSVPGEGATFWFELPLIEMQAALPPHEAHSSGPRLLVVEDEPSIVHLLQTMLGHAGYRVDCVFSEAQAQLRLGQQRYAAMTLDLRLSDGHGLALIREIRANPETRAMPILVISAYCDEGRKLLDDDGTVTWLEKPFDTEQLLDTLDRCLSGFPHDRRRAPDDHDTAR</sequence>
<dbReference type="Pfam" id="PF00512">
    <property type="entry name" value="HisKA"/>
    <property type="match status" value="1"/>
</dbReference>
<dbReference type="CDD" id="cd16922">
    <property type="entry name" value="HATPase_EvgS-ArcB-TorS-like"/>
    <property type="match status" value="1"/>
</dbReference>
<dbReference type="SUPFAM" id="SSF55874">
    <property type="entry name" value="ATPase domain of HSP90 chaperone/DNA topoisomerase II/histidine kinase"/>
    <property type="match status" value="1"/>
</dbReference>
<keyword evidence="8 12" id="KW-1133">Transmembrane helix</keyword>
<proteinExistence type="predicted"/>
<dbReference type="Pfam" id="PF03924">
    <property type="entry name" value="CHASE"/>
    <property type="match status" value="1"/>
</dbReference>
<dbReference type="PROSITE" id="PS50113">
    <property type="entry name" value="PAC"/>
    <property type="match status" value="1"/>
</dbReference>
<dbReference type="CDD" id="cd00082">
    <property type="entry name" value="HisKA"/>
    <property type="match status" value="1"/>
</dbReference>
<evidence type="ECO:0000256" key="5">
    <source>
        <dbReference type="ARBA" id="ARBA00022679"/>
    </source>
</evidence>
<keyword evidence="4 10" id="KW-0597">Phosphoprotein</keyword>
<dbReference type="InterPro" id="IPR000014">
    <property type="entry name" value="PAS"/>
</dbReference>
<evidence type="ECO:0000256" key="1">
    <source>
        <dbReference type="ARBA" id="ARBA00000085"/>
    </source>
</evidence>
<comment type="catalytic activity">
    <reaction evidence="1">
        <text>ATP + protein L-histidine = ADP + protein N-phospho-L-histidine.</text>
        <dbReference type="EC" id="2.7.13.3"/>
    </reaction>
</comment>
<dbReference type="SMART" id="SM00388">
    <property type="entry name" value="HisKA"/>
    <property type="match status" value="1"/>
</dbReference>
<reference evidence="18 19" key="1">
    <citation type="journal article" date="2021" name="Syst. Appl. Microbiol.">
        <title>Pseudomonas lalucatii sp. nov. isolated from Vallgornera, a karstic cave in Mallorca, Western Mediterranean.</title>
        <authorList>
            <person name="Busquets A."/>
            <person name="Mulet M."/>
            <person name="Gomila M."/>
            <person name="Garcia-Valdes E."/>
        </authorList>
    </citation>
    <scope>NUCLEOTIDE SEQUENCE [LARGE SCALE GENOMIC DNA]</scope>
    <source>
        <strain evidence="18 19">R1b54</strain>
    </source>
</reference>
<dbReference type="Gene3D" id="3.30.565.10">
    <property type="entry name" value="Histidine kinase-like ATPase, C-terminal domain"/>
    <property type="match status" value="1"/>
</dbReference>
<feature type="transmembrane region" description="Helical" evidence="12">
    <location>
        <begin position="23"/>
        <end position="42"/>
    </location>
</feature>
<dbReference type="InterPro" id="IPR042240">
    <property type="entry name" value="CHASE_sf"/>
</dbReference>
<dbReference type="PANTHER" id="PTHR43047:SF72">
    <property type="entry name" value="OSMOSENSING HISTIDINE PROTEIN KINASE SLN1"/>
    <property type="match status" value="1"/>
</dbReference>
<evidence type="ECO:0000259" key="15">
    <source>
        <dbReference type="PROSITE" id="PS50112"/>
    </source>
</evidence>
<dbReference type="PROSITE" id="PS50109">
    <property type="entry name" value="HIS_KIN"/>
    <property type="match status" value="1"/>
</dbReference>
<feature type="domain" description="Histidine kinase" evidence="13">
    <location>
        <begin position="499"/>
        <end position="717"/>
    </location>
</feature>
<feature type="domain" description="PAS" evidence="15">
    <location>
        <begin position="367"/>
        <end position="439"/>
    </location>
</feature>
<dbReference type="InterPro" id="IPR036097">
    <property type="entry name" value="HisK_dim/P_sf"/>
</dbReference>
<feature type="domain" description="Response regulatory" evidence="14">
    <location>
        <begin position="733"/>
        <end position="848"/>
    </location>
</feature>
<organism evidence="18 19">
    <name type="scientific">Pseudomonas lalucatii</name>
    <dbReference type="NCBI Taxonomy" id="1424203"/>
    <lineage>
        <taxon>Bacteria</taxon>
        <taxon>Pseudomonadati</taxon>
        <taxon>Pseudomonadota</taxon>
        <taxon>Gammaproteobacteria</taxon>
        <taxon>Pseudomonadales</taxon>
        <taxon>Pseudomonadaceae</taxon>
        <taxon>Pseudomonas</taxon>
    </lineage>
</organism>
<gene>
    <name evidence="18" type="ORF">I0D00_12880</name>
</gene>
<keyword evidence="19" id="KW-1185">Reference proteome</keyword>
<dbReference type="InterPro" id="IPR036890">
    <property type="entry name" value="HATPase_C_sf"/>
</dbReference>
<feature type="domain" description="CHASE" evidence="17">
    <location>
        <begin position="85"/>
        <end position="304"/>
    </location>
</feature>
<comment type="subcellular location">
    <subcellularLocation>
        <location evidence="2">Membrane</location>
    </subcellularLocation>
</comment>
<dbReference type="SMART" id="SM01079">
    <property type="entry name" value="CHASE"/>
    <property type="match status" value="1"/>
</dbReference>
<keyword evidence="11" id="KW-0175">Coiled coil</keyword>
<evidence type="ECO:0000256" key="7">
    <source>
        <dbReference type="ARBA" id="ARBA00022777"/>
    </source>
</evidence>
<dbReference type="PANTHER" id="PTHR43047">
    <property type="entry name" value="TWO-COMPONENT HISTIDINE PROTEIN KINASE"/>
    <property type="match status" value="1"/>
</dbReference>
<dbReference type="PROSITE" id="PS50839">
    <property type="entry name" value="CHASE"/>
    <property type="match status" value="1"/>
</dbReference>
<dbReference type="RefSeq" id="WP_213640121.1">
    <property type="nucleotide sequence ID" value="NZ_JADPMV010000001.1"/>
</dbReference>
<dbReference type="PRINTS" id="PR00344">
    <property type="entry name" value="BCTRLSENSOR"/>
</dbReference>
<evidence type="ECO:0000256" key="3">
    <source>
        <dbReference type="ARBA" id="ARBA00012438"/>
    </source>
</evidence>
<accession>A0ABS5Q237</accession>
<dbReference type="SMART" id="SM00387">
    <property type="entry name" value="HATPase_c"/>
    <property type="match status" value="1"/>
</dbReference>
<dbReference type="SUPFAM" id="SSF47384">
    <property type="entry name" value="Homodimeric domain of signal transducing histidine kinase"/>
    <property type="match status" value="1"/>
</dbReference>
<dbReference type="Gene3D" id="3.40.50.2300">
    <property type="match status" value="1"/>
</dbReference>
<dbReference type="SMART" id="SM00091">
    <property type="entry name" value="PAS"/>
    <property type="match status" value="1"/>
</dbReference>
<evidence type="ECO:0000259" key="13">
    <source>
        <dbReference type="PROSITE" id="PS50109"/>
    </source>
</evidence>
<dbReference type="SMART" id="SM00448">
    <property type="entry name" value="REC"/>
    <property type="match status" value="1"/>
</dbReference>
<keyword evidence="7" id="KW-0418">Kinase</keyword>
<keyword evidence="5" id="KW-0808">Transferase</keyword>
<dbReference type="EC" id="2.7.13.3" evidence="3"/>
<dbReference type="CDD" id="cd00156">
    <property type="entry name" value="REC"/>
    <property type="match status" value="1"/>
</dbReference>
<dbReference type="Pfam" id="PF02518">
    <property type="entry name" value="HATPase_c"/>
    <property type="match status" value="1"/>
</dbReference>
<dbReference type="InterPro" id="IPR003661">
    <property type="entry name" value="HisK_dim/P_dom"/>
</dbReference>
<feature type="domain" description="PAC" evidence="16">
    <location>
        <begin position="443"/>
        <end position="495"/>
    </location>
</feature>
<dbReference type="InterPro" id="IPR035965">
    <property type="entry name" value="PAS-like_dom_sf"/>
</dbReference>
<dbReference type="InterPro" id="IPR005467">
    <property type="entry name" value="His_kinase_dom"/>
</dbReference>
<dbReference type="Pfam" id="PF08447">
    <property type="entry name" value="PAS_3"/>
    <property type="match status" value="1"/>
</dbReference>
<dbReference type="InterPro" id="IPR000700">
    <property type="entry name" value="PAS-assoc_C"/>
</dbReference>
<evidence type="ECO:0000259" key="17">
    <source>
        <dbReference type="PROSITE" id="PS50839"/>
    </source>
</evidence>
<dbReference type="SUPFAM" id="SSF52172">
    <property type="entry name" value="CheY-like"/>
    <property type="match status" value="1"/>
</dbReference>
<keyword evidence="6 12" id="KW-0812">Transmembrane</keyword>
<dbReference type="Proteomes" id="UP001196601">
    <property type="component" value="Unassembled WGS sequence"/>
</dbReference>
<dbReference type="InterPro" id="IPR013655">
    <property type="entry name" value="PAS_fold_3"/>
</dbReference>
<comment type="caution">
    <text evidence="18">The sequence shown here is derived from an EMBL/GenBank/DDBJ whole genome shotgun (WGS) entry which is preliminary data.</text>
</comment>
<name>A0ABS5Q237_9PSED</name>
<dbReference type="InterPro" id="IPR004358">
    <property type="entry name" value="Sig_transdc_His_kin-like_C"/>
</dbReference>
<evidence type="ECO:0000256" key="12">
    <source>
        <dbReference type="SAM" id="Phobius"/>
    </source>
</evidence>
<dbReference type="Gene3D" id="3.30.450.20">
    <property type="entry name" value="PAS domain"/>
    <property type="match status" value="1"/>
</dbReference>
<evidence type="ECO:0000256" key="4">
    <source>
        <dbReference type="ARBA" id="ARBA00022553"/>
    </source>
</evidence>
<dbReference type="PROSITE" id="PS50110">
    <property type="entry name" value="RESPONSE_REGULATORY"/>
    <property type="match status" value="1"/>
</dbReference>
<evidence type="ECO:0000259" key="16">
    <source>
        <dbReference type="PROSITE" id="PS50113"/>
    </source>
</evidence>
<evidence type="ECO:0000313" key="18">
    <source>
        <dbReference type="EMBL" id="MBS7662830.1"/>
    </source>
</evidence>
<feature type="coiled-coil region" evidence="11">
    <location>
        <begin position="343"/>
        <end position="370"/>
    </location>
</feature>
<dbReference type="NCBIfam" id="TIGR00229">
    <property type="entry name" value="sensory_box"/>
    <property type="match status" value="1"/>
</dbReference>
<dbReference type="SUPFAM" id="SSF55785">
    <property type="entry name" value="PYP-like sensor domain (PAS domain)"/>
    <property type="match status" value="1"/>
</dbReference>
<evidence type="ECO:0000256" key="8">
    <source>
        <dbReference type="ARBA" id="ARBA00022989"/>
    </source>
</evidence>
<dbReference type="PROSITE" id="PS50112">
    <property type="entry name" value="PAS"/>
    <property type="match status" value="1"/>
</dbReference>
<evidence type="ECO:0000259" key="14">
    <source>
        <dbReference type="PROSITE" id="PS50110"/>
    </source>
</evidence>
<dbReference type="SMART" id="SM00086">
    <property type="entry name" value="PAC"/>
    <property type="match status" value="1"/>
</dbReference>
<evidence type="ECO:0000256" key="6">
    <source>
        <dbReference type="ARBA" id="ARBA00022692"/>
    </source>
</evidence>
<dbReference type="InterPro" id="IPR003594">
    <property type="entry name" value="HATPase_dom"/>
</dbReference>
<dbReference type="InterPro" id="IPR006189">
    <property type="entry name" value="CHASE_dom"/>
</dbReference>
<evidence type="ECO:0000313" key="19">
    <source>
        <dbReference type="Proteomes" id="UP001196601"/>
    </source>
</evidence>
<dbReference type="Pfam" id="PF00072">
    <property type="entry name" value="Response_reg"/>
    <property type="match status" value="1"/>
</dbReference>
<dbReference type="InterPro" id="IPR011006">
    <property type="entry name" value="CheY-like_superfamily"/>
</dbReference>
<evidence type="ECO:0000256" key="2">
    <source>
        <dbReference type="ARBA" id="ARBA00004370"/>
    </source>
</evidence>
<evidence type="ECO:0000256" key="10">
    <source>
        <dbReference type="PROSITE-ProRule" id="PRU00169"/>
    </source>
</evidence>
<dbReference type="InterPro" id="IPR001789">
    <property type="entry name" value="Sig_transdc_resp-reg_receiver"/>
</dbReference>
<evidence type="ECO:0000256" key="11">
    <source>
        <dbReference type="SAM" id="Coils"/>
    </source>
</evidence>
<dbReference type="EMBL" id="JADPMV010000001">
    <property type="protein sequence ID" value="MBS7662830.1"/>
    <property type="molecule type" value="Genomic_DNA"/>
</dbReference>
<dbReference type="CDD" id="cd00130">
    <property type="entry name" value="PAS"/>
    <property type="match status" value="1"/>
</dbReference>
<keyword evidence="9 12" id="KW-0472">Membrane</keyword>
<feature type="modified residue" description="4-aspartylphosphate" evidence="10">
    <location>
        <position position="782"/>
    </location>
</feature>
<evidence type="ECO:0000256" key="9">
    <source>
        <dbReference type="ARBA" id="ARBA00023136"/>
    </source>
</evidence>
<dbReference type="InterPro" id="IPR001610">
    <property type="entry name" value="PAC"/>
</dbReference>